<comment type="caution">
    <text evidence="2">The sequence shown here is derived from an EMBL/GenBank/DDBJ whole genome shotgun (WGS) entry which is preliminary data.</text>
</comment>
<proteinExistence type="predicted"/>
<protein>
    <submittedName>
        <fullName evidence="2">Uncharacterized protein</fullName>
    </submittedName>
</protein>
<organism evidence="2">
    <name type="scientific">bioreactor metagenome</name>
    <dbReference type="NCBI Taxonomy" id="1076179"/>
    <lineage>
        <taxon>unclassified sequences</taxon>
        <taxon>metagenomes</taxon>
        <taxon>ecological metagenomes</taxon>
    </lineage>
</organism>
<dbReference type="AlphaFoldDB" id="A0A645AS06"/>
<evidence type="ECO:0000256" key="1">
    <source>
        <dbReference type="SAM" id="MobiDB-lite"/>
    </source>
</evidence>
<name>A0A645AS06_9ZZZZ</name>
<accession>A0A645AS06</accession>
<sequence length="288" mass="30456">MQRDEVALRVLVDAPQIVDEIPHAQRRGQMRAAARQRHGTDACRAALHRHAAAGVALHRGVCGAIAGRAQRIVGAARHAHGKAGARMHGRVAGVQCKALVLRGLPAPVDALGVVELQACRSCARAGAGFSADDDAAVRTQAADEAAAHMQRALRDTHRAGKVDAVHDVAHDLHFRGRQRALPARELGRCGAGKIGGPQVLQRQPAARGVDGRSQVAPFEQLLRGEVAARHGDHQVLRQAHVHAAHAHGGGRGAVGGLVQREAFDVADDDEPRRRLHRLGPSGADQSKP</sequence>
<dbReference type="EMBL" id="VSSQ01015468">
    <property type="protein sequence ID" value="MPM55849.1"/>
    <property type="molecule type" value="Genomic_DNA"/>
</dbReference>
<feature type="region of interest" description="Disordered" evidence="1">
    <location>
        <begin position="264"/>
        <end position="288"/>
    </location>
</feature>
<reference evidence="2" key="1">
    <citation type="submission" date="2019-08" db="EMBL/GenBank/DDBJ databases">
        <authorList>
            <person name="Kucharzyk K."/>
            <person name="Murdoch R.W."/>
            <person name="Higgins S."/>
            <person name="Loffler F."/>
        </authorList>
    </citation>
    <scope>NUCLEOTIDE SEQUENCE</scope>
</reference>
<evidence type="ECO:0000313" key="2">
    <source>
        <dbReference type="EMBL" id="MPM55849.1"/>
    </source>
</evidence>
<gene>
    <name evidence="2" type="ORF">SDC9_102646</name>
</gene>